<evidence type="ECO:0000256" key="1">
    <source>
        <dbReference type="ARBA" id="ARBA00006586"/>
    </source>
</evidence>
<reference evidence="2" key="1">
    <citation type="journal article" date="2005" name="Environ. Microbiol.">
        <title>Genetic and functional properties of uncultivated thermophilic crenarchaeotes from a subsurface gold mine as revealed by analysis of genome fragments.</title>
        <authorList>
            <person name="Nunoura T."/>
            <person name="Hirayama H."/>
            <person name="Takami H."/>
            <person name="Oida H."/>
            <person name="Nishi S."/>
            <person name="Shimamura S."/>
            <person name="Suzuki Y."/>
            <person name="Inagaki F."/>
            <person name="Takai K."/>
            <person name="Nealson K.H."/>
            <person name="Horikoshi K."/>
        </authorList>
    </citation>
    <scope>NUCLEOTIDE SEQUENCE</scope>
</reference>
<evidence type="ECO:0000313" key="2">
    <source>
        <dbReference type="EMBL" id="BAL58446.1"/>
    </source>
</evidence>
<accession>H5SQL0</accession>
<gene>
    <name evidence="2" type="ORF">HGMM_OP1C141</name>
</gene>
<protein>
    <submittedName>
        <fullName evidence="2">Penicillin acylase</fullName>
    </submittedName>
</protein>
<dbReference type="Gene3D" id="3.60.20.10">
    <property type="entry name" value="Glutamine Phosphoribosylpyrophosphate, subunit 1, domain 1"/>
    <property type="match status" value="2"/>
</dbReference>
<reference evidence="2" key="2">
    <citation type="journal article" date="2012" name="PLoS ONE">
        <title>A Deeply Branching Thermophilic Bacterium with an Ancient Acetyl-CoA Pathway Dominates a Subsurface Ecosystem.</title>
        <authorList>
            <person name="Takami H."/>
            <person name="Noguchi H."/>
            <person name="Takaki Y."/>
            <person name="Uchiyama I."/>
            <person name="Toyoda A."/>
            <person name="Nishi S."/>
            <person name="Chee G.-J."/>
            <person name="Arai W."/>
            <person name="Nunoura T."/>
            <person name="Itoh T."/>
            <person name="Hattori M."/>
            <person name="Takai K."/>
        </authorList>
    </citation>
    <scope>NUCLEOTIDE SEQUENCE</scope>
</reference>
<dbReference type="Gene3D" id="1.10.439.10">
    <property type="entry name" value="Penicillin Amidohydrolase, domain 1"/>
    <property type="match status" value="1"/>
</dbReference>
<dbReference type="EMBL" id="AP011800">
    <property type="protein sequence ID" value="BAL58446.1"/>
    <property type="molecule type" value="Genomic_DNA"/>
</dbReference>
<dbReference type="Pfam" id="PF01804">
    <property type="entry name" value="Penicil_amidase"/>
    <property type="match status" value="1"/>
</dbReference>
<dbReference type="PANTHER" id="PTHR34218:SF4">
    <property type="entry name" value="ACYL-HOMOSERINE LACTONE ACYLASE QUIP"/>
    <property type="match status" value="1"/>
</dbReference>
<organism evidence="2">
    <name type="scientific">Acetithermum autotrophicum</name>
    <dbReference type="NCBI Taxonomy" id="1446466"/>
    <lineage>
        <taxon>Bacteria</taxon>
        <taxon>Candidatus Bipolaricaulota</taxon>
        <taxon>Candidatus Acetithermum</taxon>
    </lineage>
</organism>
<dbReference type="SUPFAM" id="SSF56235">
    <property type="entry name" value="N-terminal nucleophile aminohydrolases (Ntn hydrolases)"/>
    <property type="match status" value="1"/>
</dbReference>
<dbReference type="GO" id="GO:0017000">
    <property type="term" value="P:antibiotic biosynthetic process"/>
    <property type="evidence" value="ECO:0007669"/>
    <property type="project" value="InterPro"/>
</dbReference>
<dbReference type="MEROPS" id="S45.003"/>
<dbReference type="PANTHER" id="PTHR34218">
    <property type="entry name" value="PEPTIDASE S45 PENICILLIN AMIDASE"/>
    <property type="match status" value="1"/>
</dbReference>
<name>H5SQL0_ACEAU</name>
<dbReference type="InterPro" id="IPR023343">
    <property type="entry name" value="Penicillin_amidase_dom1"/>
</dbReference>
<proteinExistence type="inferred from homology"/>
<sequence>MRKLAVVLLGVGIVAALSLGPVAQTVQKLEPVVIPGLSAPVTVIQDKYGIPHVFAQNALDLYRVVGWLHARDRLWQMDNLRRTANGTLAELLGERALSQDATLRTLGIRRAAELSAKNLTDDIRAELEAYAAGVNAYIQKINETGQLPPEYKEIEISKVAPWTVLDTLAMGKLLTFDLSFDIDASNVLTYFKYRDVGSKQGFNGHALFFDDLFRSAPSDPATIMGSAEGRLESFGTWDSVLPELSPAVLEMLADFVERLREIEFFAPIFRRAELMETGSNWWLIGPKLSASGYALLANDPHLGLDMPGVWYAMHQKSNDGINVVGTCFPGIPYVILGHNDRIAWSATVNPLDETDMYQEAVVEQNGKLFSNYQGKLEPLAAIEESYKVNKLGDGQLDNLEDAPKTTTYIIPRHGPVASLDLKIGQAVTIQYTGFYATQEIKTFRLWNRAQNLEQFQDGVKYFDVGSQDWGYADIEGQHRVLYRGRDPVARRFRAWCGGAGAAAVLRARRHRLCRTRVGGASGRARRRTLYSLCDPAHQ</sequence>
<dbReference type="AlphaFoldDB" id="H5SQL0"/>
<dbReference type="GO" id="GO:0016811">
    <property type="term" value="F:hydrolase activity, acting on carbon-nitrogen (but not peptide) bonds, in linear amides"/>
    <property type="evidence" value="ECO:0007669"/>
    <property type="project" value="InterPro"/>
</dbReference>
<comment type="similarity">
    <text evidence="1">Belongs to the peptidase S45 family.</text>
</comment>
<dbReference type="InterPro" id="IPR002692">
    <property type="entry name" value="S45"/>
</dbReference>
<dbReference type="InterPro" id="IPR029055">
    <property type="entry name" value="Ntn_hydrolases_N"/>
</dbReference>